<dbReference type="Pfam" id="PF06792">
    <property type="entry name" value="UPF0261"/>
    <property type="match status" value="1"/>
</dbReference>
<evidence type="ECO:0000259" key="1">
    <source>
        <dbReference type="Pfam" id="PF06792"/>
    </source>
</evidence>
<dbReference type="InterPro" id="IPR008322">
    <property type="entry name" value="UPF0261"/>
</dbReference>
<dbReference type="InterPro" id="IPR044122">
    <property type="entry name" value="UPF0261_N"/>
</dbReference>
<feature type="domain" description="UPF0261" evidence="2">
    <location>
        <begin position="187"/>
        <end position="403"/>
    </location>
</feature>
<dbReference type="AlphaFoldDB" id="W0HYJ9"/>
<dbReference type="RefSeq" id="WP_025422359.1">
    <property type="nucleotide sequence ID" value="NZ_CP006569.1"/>
</dbReference>
<organism evidence="3 4">
    <name type="scientific">Sodalis praecaptivus</name>
    <dbReference type="NCBI Taxonomy" id="1239307"/>
    <lineage>
        <taxon>Bacteria</taxon>
        <taxon>Pseudomonadati</taxon>
        <taxon>Pseudomonadota</taxon>
        <taxon>Gammaproteobacteria</taxon>
        <taxon>Enterobacterales</taxon>
        <taxon>Bruguierivoracaceae</taxon>
        <taxon>Sodalis</taxon>
    </lineage>
</organism>
<dbReference type="Pfam" id="PF23189">
    <property type="entry name" value="UPF0261_C"/>
    <property type="match status" value="1"/>
</dbReference>
<dbReference type="NCBIfam" id="NF002673">
    <property type="entry name" value="PRK02399.1-1"/>
    <property type="match status" value="1"/>
</dbReference>
<evidence type="ECO:0000313" key="4">
    <source>
        <dbReference type="Proteomes" id="UP000019028"/>
    </source>
</evidence>
<protein>
    <submittedName>
        <fullName evidence="3">Uncharacterized protein</fullName>
    </submittedName>
</protein>
<proteinExistence type="predicted"/>
<dbReference type="EMBL" id="CP006569">
    <property type="protein sequence ID" value="AHF77228.1"/>
    <property type="molecule type" value="Genomic_DNA"/>
</dbReference>
<dbReference type="CDD" id="cd15488">
    <property type="entry name" value="Tm-1-like"/>
    <property type="match status" value="1"/>
</dbReference>
<keyword evidence="4" id="KW-1185">Reference proteome</keyword>
<dbReference type="InterPro" id="IPR056778">
    <property type="entry name" value="UPF0261_C"/>
</dbReference>
<dbReference type="Gene3D" id="3.40.50.12030">
    <property type="entry name" value="Uncharacterised protein family UPF0261, NC domain"/>
    <property type="match status" value="1"/>
</dbReference>
<feature type="domain" description="UPF0261" evidence="1">
    <location>
        <begin position="11"/>
        <end position="178"/>
    </location>
</feature>
<dbReference type="NCBIfam" id="NF002674">
    <property type="entry name" value="PRK02399.1-2"/>
    <property type="match status" value="1"/>
</dbReference>
<reference evidence="3 4" key="1">
    <citation type="journal article" date="2014" name="Genome Biol. Evol.">
        <title>Genome degeneration and adaptation in a nascent stage of symbiosis.</title>
        <authorList>
            <person name="Oakeson K.F."/>
            <person name="Gil R."/>
            <person name="Clayton A.L."/>
            <person name="Dunn D.M."/>
            <person name="von Niederhausern A.C."/>
            <person name="Hamil C."/>
            <person name="Aoyagi A."/>
            <person name="Duval B."/>
            <person name="Baca A."/>
            <person name="Silva F.J."/>
            <person name="Vallier A."/>
            <person name="Jackson D.G."/>
            <person name="Latorre A."/>
            <person name="Weiss R.B."/>
            <person name="Heddi A."/>
            <person name="Moya A."/>
            <person name="Dale C."/>
        </authorList>
    </citation>
    <scope>NUCLEOTIDE SEQUENCE [LARGE SCALE GENOMIC DNA]</scope>
    <source>
        <strain evidence="3 4">HS1</strain>
    </source>
</reference>
<dbReference type="PANTHER" id="PTHR31862:SF1">
    <property type="entry name" value="UPF0261 DOMAIN PROTEIN (AFU_ORTHOLOGUE AFUA_1G10120)"/>
    <property type="match status" value="1"/>
</dbReference>
<gene>
    <name evidence="3" type="ORF">Sant_2183</name>
</gene>
<evidence type="ECO:0000259" key="2">
    <source>
        <dbReference type="Pfam" id="PF23189"/>
    </source>
</evidence>
<sequence>MTLRPSTKAAWIATTADTKGRELQFVSEIIRNAGVPTQTVDLSTRPYTAPGDIDFTPQDIARYHPQGPEAVFCGDRGQAIAAMSLAFRHFLATRNDVGALLGLGGSGGTALITPAMQDLAIGIPKLMVSTMASGDIAGYIGASDIAMLYSVTDVAGINRISRKVLTNAAAQIAGAMTFMPQESVEDKPALALSMFGVTTPAVSQISALLGENYDSLVFHATGSGGNAMENLARQGLLDGIMDITLTEIGDLLFGGVLACSPERLDVIAHHAIPWVGSCGALDMVNFGARDKVPEKYRRRQLVTHNAQVTLMRTLPEENAIMGRWIAEKLNRCRGDVRFLIPLRGFSALDDEGQAFWSPAADQAFIASFEQHFQPSATRRAIKLDCHINSAPFAAAAVREMNSLLNTGTAHDN</sequence>
<dbReference type="Gene3D" id="3.40.50.12020">
    <property type="entry name" value="Uncharacterised protein family UPF0261, NN domain"/>
    <property type="match status" value="1"/>
</dbReference>
<dbReference type="Proteomes" id="UP000019028">
    <property type="component" value="Chromosome"/>
</dbReference>
<dbReference type="KEGG" id="sod:Sant_2183"/>
<dbReference type="PANTHER" id="PTHR31862">
    <property type="entry name" value="UPF0261 DOMAIN PROTEIN (AFU_ORTHOLOGUE AFUA_1G10120)"/>
    <property type="match status" value="1"/>
</dbReference>
<name>W0HYJ9_9GAMM</name>
<dbReference type="PATRIC" id="fig|1239307.3.peg.2419"/>
<accession>W0HYJ9</accession>
<dbReference type="HOGENOM" id="CLU_036813_1_0_6"/>
<dbReference type="InterPro" id="IPR051353">
    <property type="entry name" value="Tobamovirus_resist_UPF0261"/>
</dbReference>
<dbReference type="PIRSF" id="PIRSF033271">
    <property type="entry name" value="UCP033271"/>
    <property type="match status" value="1"/>
</dbReference>
<evidence type="ECO:0000313" key="3">
    <source>
        <dbReference type="EMBL" id="AHF77228.1"/>
    </source>
</evidence>